<evidence type="ECO:0000313" key="1">
    <source>
        <dbReference type="EMBL" id="KAK4543015.1"/>
    </source>
</evidence>
<proteinExistence type="predicted"/>
<dbReference type="AlphaFoldDB" id="A0AAV9JE36"/>
<name>A0AAV9JE36_9PEZI</name>
<gene>
    <name evidence="1" type="ORF">LTR36_006013</name>
</gene>
<reference evidence="1 2" key="1">
    <citation type="submission" date="2021-11" db="EMBL/GenBank/DDBJ databases">
        <title>Black yeast isolated from Biological Soil Crust.</title>
        <authorList>
            <person name="Kurbessoian T."/>
        </authorList>
    </citation>
    <scope>NUCLEOTIDE SEQUENCE [LARGE SCALE GENOMIC DNA]</scope>
    <source>
        <strain evidence="1 2">CCFEE 5522</strain>
    </source>
</reference>
<accession>A0AAV9JE36</accession>
<evidence type="ECO:0000313" key="2">
    <source>
        <dbReference type="Proteomes" id="UP001324427"/>
    </source>
</evidence>
<sequence length="258" mass="28422">MSAAVKHNPRLLTIAPELRGHIIGFTVTTNGNLIYGLEDVTIYPHCIACGKWHDHSAKVGNCNDESHYPLKGPQQPALSMTCRQLRHEVLAVFYGENKVVLGVRPPTLPSWPWKLPGWEVGMRYITDVKLVYEARSHNMMLEAMDPTTGLSIANGRRAYGCGGIRTGSLHLSSKQPKMVEVEGDGVLGKPDEYHYARCSCTVSEQAAKINNGVVDIAHGNVVATLLIWVENNFAPTLRESYRSGTLCKGCGKLVVDRR</sequence>
<comment type="caution">
    <text evidence="1">The sequence shown here is derived from an EMBL/GenBank/DDBJ whole genome shotgun (WGS) entry which is preliminary data.</text>
</comment>
<dbReference type="Proteomes" id="UP001324427">
    <property type="component" value="Unassembled WGS sequence"/>
</dbReference>
<organism evidence="1 2">
    <name type="scientific">Oleoguttula mirabilis</name>
    <dbReference type="NCBI Taxonomy" id="1507867"/>
    <lineage>
        <taxon>Eukaryota</taxon>
        <taxon>Fungi</taxon>
        <taxon>Dikarya</taxon>
        <taxon>Ascomycota</taxon>
        <taxon>Pezizomycotina</taxon>
        <taxon>Dothideomycetes</taxon>
        <taxon>Dothideomycetidae</taxon>
        <taxon>Mycosphaerellales</taxon>
        <taxon>Teratosphaeriaceae</taxon>
        <taxon>Oleoguttula</taxon>
    </lineage>
</organism>
<keyword evidence="2" id="KW-1185">Reference proteome</keyword>
<dbReference type="EMBL" id="JAVFHQ010000036">
    <property type="protein sequence ID" value="KAK4543015.1"/>
    <property type="molecule type" value="Genomic_DNA"/>
</dbReference>
<protein>
    <submittedName>
        <fullName evidence="1">Uncharacterized protein</fullName>
    </submittedName>
</protein>